<evidence type="ECO:0000313" key="2">
    <source>
        <dbReference type="Proteomes" id="UP001295423"/>
    </source>
</evidence>
<dbReference type="Proteomes" id="UP001295423">
    <property type="component" value="Unassembled WGS sequence"/>
</dbReference>
<reference evidence="1" key="1">
    <citation type="submission" date="2023-08" db="EMBL/GenBank/DDBJ databases">
        <authorList>
            <person name="Audoor S."/>
            <person name="Bilcke G."/>
        </authorList>
    </citation>
    <scope>NUCLEOTIDE SEQUENCE</scope>
</reference>
<feature type="non-terminal residue" evidence="1">
    <location>
        <position position="1"/>
    </location>
</feature>
<accession>A0AAD2FLK0</accession>
<organism evidence="1 2">
    <name type="scientific">Cylindrotheca closterium</name>
    <dbReference type="NCBI Taxonomy" id="2856"/>
    <lineage>
        <taxon>Eukaryota</taxon>
        <taxon>Sar</taxon>
        <taxon>Stramenopiles</taxon>
        <taxon>Ochrophyta</taxon>
        <taxon>Bacillariophyta</taxon>
        <taxon>Bacillariophyceae</taxon>
        <taxon>Bacillariophycidae</taxon>
        <taxon>Bacillariales</taxon>
        <taxon>Bacillariaceae</taxon>
        <taxon>Cylindrotheca</taxon>
    </lineage>
</organism>
<dbReference type="AlphaFoldDB" id="A0AAD2FLK0"/>
<evidence type="ECO:0000313" key="1">
    <source>
        <dbReference type="EMBL" id="CAJ1941391.1"/>
    </source>
</evidence>
<sequence length="423" mass="47987">NDISFSKSGECRMMPDDVFNVSFQFISASFCYSFESSSVRFSIDNKKALFNQWGVERSTTVQEFPDTINDIIDCAFDTIAGEIYAKCPPSQSIASNAMSKSVFTDRPVRRRSDSGRIGIELSGLRSLFPSYRKMSNGQAMRITALMLCSKVSMNSSWERFEKAENHPADQSHNPYTRTVVAYFSTRSEALMASRTLQQLKICDKKHNYENIRIHCLSDGIPNDLQLDIRRRQVWNGLSRGSVDARRGICVLVQPTDFNTEQTPAAPVVDAIKNFQELAARASVQQLPLICISPRFLNYNDDIVHEIRRDQSGYQQSAVYGGIEPPKGPTPWIMRDFTPPSFCWVANAISLGKSPRANCKLTRIALWQSAMEEDHLWHAYACRECMEKTGMITTDYQYLASTRSTSGRPTKHLLTKLLEEYRPI</sequence>
<protein>
    <submittedName>
        <fullName evidence="1">Uncharacterized protein</fullName>
    </submittedName>
</protein>
<keyword evidence="2" id="KW-1185">Reference proteome</keyword>
<dbReference type="EMBL" id="CAKOGP040001002">
    <property type="protein sequence ID" value="CAJ1941391.1"/>
    <property type="molecule type" value="Genomic_DNA"/>
</dbReference>
<name>A0AAD2FLK0_9STRA</name>
<comment type="caution">
    <text evidence="1">The sequence shown here is derived from an EMBL/GenBank/DDBJ whole genome shotgun (WGS) entry which is preliminary data.</text>
</comment>
<gene>
    <name evidence="1" type="ORF">CYCCA115_LOCUS7498</name>
</gene>
<proteinExistence type="predicted"/>